<dbReference type="Gene3D" id="3.40.366.10">
    <property type="entry name" value="Malonyl-Coenzyme A Acyl Carrier Protein, domain 2"/>
    <property type="match status" value="1"/>
</dbReference>
<gene>
    <name evidence="5" type="ORF">SCF082_LOCUS38847</name>
</gene>
<accession>A0ABP0Q1P0</accession>
<organism evidence="5 6">
    <name type="scientific">Durusdinium trenchii</name>
    <dbReference type="NCBI Taxonomy" id="1381693"/>
    <lineage>
        <taxon>Eukaryota</taxon>
        <taxon>Sar</taxon>
        <taxon>Alveolata</taxon>
        <taxon>Dinophyceae</taxon>
        <taxon>Suessiales</taxon>
        <taxon>Symbiodiniaceae</taxon>
        <taxon>Durusdinium</taxon>
    </lineage>
</organism>
<keyword evidence="1" id="KW-0040">ANK repeat</keyword>
<dbReference type="EMBL" id="CAXAMM010038873">
    <property type="protein sequence ID" value="CAK9081647.1"/>
    <property type="molecule type" value="Genomic_DNA"/>
</dbReference>
<feature type="compositionally biased region" description="Basic and acidic residues" evidence="2">
    <location>
        <begin position="886"/>
        <end position="897"/>
    </location>
</feature>
<dbReference type="Pfam" id="PF12796">
    <property type="entry name" value="Ank_2"/>
    <property type="match status" value="1"/>
</dbReference>
<dbReference type="PROSITE" id="PS50088">
    <property type="entry name" value="ANK_REPEAT"/>
    <property type="match status" value="1"/>
</dbReference>
<dbReference type="InterPro" id="IPR003593">
    <property type="entry name" value="AAA+_ATPase"/>
</dbReference>
<feature type="domain" description="AAA+ ATPase" evidence="3">
    <location>
        <begin position="1003"/>
        <end position="1123"/>
    </location>
</feature>
<dbReference type="SUPFAM" id="SSF48403">
    <property type="entry name" value="Ankyrin repeat"/>
    <property type="match status" value="1"/>
</dbReference>
<evidence type="ECO:0000259" key="3">
    <source>
        <dbReference type="SMART" id="SM00382"/>
    </source>
</evidence>
<dbReference type="InterPro" id="IPR003959">
    <property type="entry name" value="ATPase_AAA_core"/>
</dbReference>
<sequence>MPYEEDGESWDLNYSQHIDGMAENRPGHKKFDAYKLPKWVKHPLSHPFSGIPITPDAYAYACLNGSLDGLTNFLGWGPAHIACMYGNLDMLKACTERELSAQTFNGETPAWYAVRYGTSWCLQWLVEHGADTTTPDLNGNTPGQLVYLNNRNDQPEMEWLEAAIKGELTDKKNQQAQEYKLKKWRFEGLDDKAEDWLDKNKAKQRKHLYKTGDFADPYPLPPPEELWAKMDLPRSTIPRPPAKSKPPLPVAMLFPGQGSQYKGMLQNCLEIPAVEKMLEQADKILGWSVKQLCLEGPEERLAETKYCQPIMFIAGVAGVELMKQTKREMVDRVQAVAGLSLGEYTALCAAGVLEFEDGLQLVKLRAEAMQKATDLVPQAMCSVAGLDRNTVDRLCREAKDLDKTSSTPVCQVANVLFPAGFTCGGTKIAIDKLCELATKARALQARPIKTGGGFHTPLMAPAAEELTKAIDATLPKMKPPRCAVYFNLTGKKMPPGSKPSDFVEYMKKQLTGEVLWEQTVRQMVFDGVKDFYEVGPLKQLKSMIKRIDQDAFKRTENIPVEALRKRAAQSQGLTTARLVATASAALAAARKNRSGRESPRALRRSFSWLFGKGGEDAARWWRHHPRAGDLLIGWVMHPTLTQGNKLDLEVDFASSTGGLWRSRALNFQGKFHSKVEDAKLILQDDVTKLEGRMEHESLGIEGYVIHERESGGKFILRPLPECYREWWSQVKGKLRPEERPDLIVIGEEGFTETPEDTTEYPDFSSPEQLRKFLMRRISQQMNGQRRSSGGTNKESKREEILGKFSFRPDEVKTYLDRYVICQDAAKEMLAVAICDHYNRAKEELHFPVGPREAEGEDVKPEEASQGPSTAETTESTSTEEATSPTDHPKKAAKRAEEAPEQGGSCPEITEKAESVCFTDTDGDVILLQLEGDQLVEYVNGELEIEHVKQFDINLEERTYSDQDGSGNFKEDADVIELKRSIDRMLARAAKASLLKPKRVKNFTKPNILLLGPTGSGKTYLLRNLADLIGVPFVKADATKFTETGYVGRDADEVMGELLQAADGDVELAQVGIVYVDEIDKVCSEGERGSSSFRPVDQLVGNLLNTFCFAAVLLSFQLEWQFQRH</sequence>
<comment type="caution">
    <text evidence="5">The sequence shown here is derived from an EMBL/GenBank/DDBJ whole genome shotgun (WGS) entry which is preliminary data.</text>
</comment>
<dbReference type="InterPro" id="IPR052760">
    <property type="entry name" value="Mitochondrial_malonyltrans"/>
</dbReference>
<feature type="region of interest" description="Disordered" evidence="2">
    <location>
        <begin position="779"/>
        <end position="800"/>
    </location>
</feature>
<feature type="domain" description="Malonyl-CoA:ACP transacylase (MAT)" evidence="4">
    <location>
        <begin position="253"/>
        <end position="593"/>
    </location>
</feature>
<dbReference type="PANTHER" id="PTHR47170">
    <property type="entry name" value="MALONYL-COA ACP TRANSACYLASE, ACP-BINDING"/>
    <property type="match status" value="1"/>
</dbReference>
<evidence type="ECO:0000259" key="4">
    <source>
        <dbReference type="SMART" id="SM00827"/>
    </source>
</evidence>
<dbReference type="SUPFAM" id="SSF55048">
    <property type="entry name" value="Probable ACP-binding domain of malonyl-CoA ACP transacylase"/>
    <property type="match status" value="1"/>
</dbReference>
<dbReference type="SUPFAM" id="SSF52151">
    <property type="entry name" value="FabD/lysophospholipase-like"/>
    <property type="match status" value="1"/>
</dbReference>
<dbReference type="PANTHER" id="PTHR47170:SF2">
    <property type="entry name" value="MALONYL-COA:ACP TRANSACYLASE (MAT) DOMAIN-CONTAINING PROTEIN"/>
    <property type="match status" value="1"/>
</dbReference>
<evidence type="ECO:0000313" key="6">
    <source>
        <dbReference type="Proteomes" id="UP001642464"/>
    </source>
</evidence>
<dbReference type="Gene3D" id="3.40.50.300">
    <property type="entry name" value="P-loop containing nucleotide triphosphate hydrolases"/>
    <property type="match status" value="1"/>
</dbReference>
<dbReference type="InterPro" id="IPR014043">
    <property type="entry name" value="Acyl_transferase_dom"/>
</dbReference>
<dbReference type="Gene3D" id="1.25.40.20">
    <property type="entry name" value="Ankyrin repeat-containing domain"/>
    <property type="match status" value="1"/>
</dbReference>
<dbReference type="Proteomes" id="UP001642464">
    <property type="component" value="Unassembled WGS sequence"/>
</dbReference>
<proteinExistence type="predicted"/>
<dbReference type="SUPFAM" id="SSF52540">
    <property type="entry name" value="P-loop containing nucleoside triphosphate hydrolases"/>
    <property type="match status" value="1"/>
</dbReference>
<dbReference type="InterPro" id="IPR002110">
    <property type="entry name" value="Ankyrin_rpt"/>
</dbReference>
<dbReference type="Pfam" id="PF00698">
    <property type="entry name" value="Acyl_transf_1"/>
    <property type="match status" value="1"/>
</dbReference>
<feature type="compositionally biased region" description="Low complexity" evidence="2">
    <location>
        <begin position="867"/>
        <end position="885"/>
    </location>
</feature>
<dbReference type="Pfam" id="PF00004">
    <property type="entry name" value="AAA"/>
    <property type="match status" value="1"/>
</dbReference>
<dbReference type="Gene3D" id="3.30.70.250">
    <property type="entry name" value="Malonyl-CoA ACP transacylase, ACP-binding"/>
    <property type="match status" value="1"/>
</dbReference>
<dbReference type="InterPro" id="IPR001227">
    <property type="entry name" value="Ac_transferase_dom_sf"/>
</dbReference>
<keyword evidence="6" id="KW-1185">Reference proteome</keyword>
<dbReference type="SMART" id="SM00382">
    <property type="entry name" value="AAA"/>
    <property type="match status" value="1"/>
</dbReference>
<protein>
    <submittedName>
        <fullName evidence="5">Mitochondrial (MCT) (Mitochondrial malonyltransferase) ([Acyl-carrier-protein] malonyltransferase)</fullName>
    </submittedName>
</protein>
<dbReference type="InterPro" id="IPR036770">
    <property type="entry name" value="Ankyrin_rpt-contain_sf"/>
</dbReference>
<feature type="region of interest" description="Disordered" evidence="2">
    <location>
        <begin position="846"/>
        <end position="907"/>
    </location>
</feature>
<feature type="repeat" description="ANK" evidence="1">
    <location>
        <begin position="105"/>
        <end position="137"/>
    </location>
</feature>
<dbReference type="SMART" id="SM00248">
    <property type="entry name" value="ANK"/>
    <property type="match status" value="2"/>
</dbReference>
<feature type="compositionally biased region" description="Polar residues" evidence="2">
    <location>
        <begin position="779"/>
        <end position="792"/>
    </location>
</feature>
<evidence type="ECO:0000313" key="5">
    <source>
        <dbReference type="EMBL" id="CAK9081647.1"/>
    </source>
</evidence>
<dbReference type="InterPro" id="IPR016036">
    <property type="entry name" value="Malonyl_transacylase_ACP-bd"/>
</dbReference>
<feature type="compositionally biased region" description="Basic and acidic residues" evidence="2">
    <location>
        <begin position="846"/>
        <end position="862"/>
    </location>
</feature>
<evidence type="ECO:0000256" key="2">
    <source>
        <dbReference type="SAM" id="MobiDB-lite"/>
    </source>
</evidence>
<evidence type="ECO:0000256" key="1">
    <source>
        <dbReference type="PROSITE-ProRule" id="PRU00023"/>
    </source>
</evidence>
<reference evidence="5 6" key="1">
    <citation type="submission" date="2024-02" db="EMBL/GenBank/DDBJ databases">
        <authorList>
            <person name="Chen Y."/>
            <person name="Shah S."/>
            <person name="Dougan E. K."/>
            <person name="Thang M."/>
            <person name="Chan C."/>
        </authorList>
    </citation>
    <scope>NUCLEOTIDE SEQUENCE [LARGE SCALE GENOMIC DNA]</scope>
</reference>
<name>A0ABP0Q1P0_9DINO</name>
<dbReference type="InterPro" id="IPR027417">
    <property type="entry name" value="P-loop_NTPase"/>
</dbReference>
<dbReference type="InterPro" id="IPR016035">
    <property type="entry name" value="Acyl_Trfase/lysoPLipase"/>
</dbReference>
<dbReference type="SMART" id="SM00827">
    <property type="entry name" value="PKS_AT"/>
    <property type="match status" value="1"/>
</dbReference>